<proteinExistence type="predicted"/>
<protein>
    <submittedName>
        <fullName evidence="3">Uncharacterized protein</fullName>
    </submittedName>
</protein>
<evidence type="ECO:0000313" key="3">
    <source>
        <dbReference type="EMBL" id="OQN98375.1"/>
    </source>
</evidence>
<evidence type="ECO:0000256" key="1">
    <source>
        <dbReference type="SAM" id="MobiDB-lite"/>
    </source>
</evidence>
<feature type="transmembrane region" description="Helical" evidence="2">
    <location>
        <begin position="47"/>
        <end position="66"/>
    </location>
</feature>
<sequence>MADTFDPTPLFWVLYVLALLLGYKIWASHPSALFSAAQSAMQPSLDFALAMAQLAVYLLDLAFAALCPPDAVERPIIRPVKPAKAPEYSVPWWDDQNPMWVVIDRSRAERERAASEAAKVKAQREARMRADEQWAIDRHNERVYRARRLRAEQRASEVVGALQYLWLQQTLRHRLAQQQSSWLHQSALPLFSLRAQQQQHQQQQQPPPPSPAKSSPPPPQVPDDDLAAAGLYRDGHGNVKSLADKPAPLKPAAPEKKAEPASDSGVKRNRVSGPSSLVML</sequence>
<organism evidence="3 4">
    <name type="scientific">Cryoendolithus antarcticus</name>
    <dbReference type="NCBI Taxonomy" id="1507870"/>
    <lineage>
        <taxon>Eukaryota</taxon>
        <taxon>Fungi</taxon>
        <taxon>Dikarya</taxon>
        <taxon>Ascomycota</taxon>
        <taxon>Pezizomycotina</taxon>
        <taxon>Dothideomycetes</taxon>
        <taxon>Dothideomycetidae</taxon>
        <taxon>Cladosporiales</taxon>
        <taxon>Cladosporiaceae</taxon>
        <taxon>Cryoendolithus</taxon>
    </lineage>
</organism>
<accession>A0A1V8SGV7</accession>
<dbReference type="InParanoid" id="A0A1V8SGV7"/>
<dbReference type="EMBL" id="NAJO01000046">
    <property type="protein sequence ID" value="OQN98375.1"/>
    <property type="molecule type" value="Genomic_DNA"/>
</dbReference>
<feature type="compositionally biased region" description="Pro residues" evidence="1">
    <location>
        <begin position="205"/>
        <end position="221"/>
    </location>
</feature>
<feature type="region of interest" description="Disordered" evidence="1">
    <location>
        <begin position="195"/>
        <end position="280"/>
    </location>
</feature>
<evidence type="ECO:0000313" key="4">
    <source>
        <dbReference type="Proteomes" id="UP000192596"/>
    </source>
</evidence>
<keyword evidence="2" id="KW-0812">Transmembrane</keyword>
<keyword evidence="4" id="KW-1185">Reference proteome</keyword>
<reference evidence="4" key="1">
    <citation type="submission" date="2017-03" db="EMBL/GenBank/DDBJ databases">
        <title>Genomes of endolithic fungi from Antarctica.</title>
        <authorList>
            <person name="Coleine C."/>
            <person name="Masonjones S."/>
            <person name="Stajich J.E."/>
        </authorList>
    </citation>
    <scope>NUCLEOTIDE SEQUENCE [LARGE SCALE GENOMIC DNA]</scope>
    <source>
        <strain evidence="4">CCFEE 5527</strain>
    </source>
</reference>
<evidence type="ECO:0000256" key="2">
    <source>
        <dbReference type="SAM" id="Phobius"/>
    </source>
</evidence>
<dbReference type="AlphaFoldDB" id="A0A1V8SGV7"/>
<dbReference type="Proteomes" id="UP000192596">
    <property type="component" value="Unassembled WGS sequence"/>
</dbReference>
<comment type="caution">
    <text evidence="3">The sequence shown here is derived from an EMBL/GenBank/DDBJ whole genome shotgun (WGS) entry which is preliminary data.</text>
</comment>
<keyword evidence="2" id="KW-0472">Membrane</keyword>
<keyword evidence="2" id="KW-1133">Transmembrane helix</keyword>
<gene>
    <name evidence="3" type="ORF">B0A48_15643</name>
</gene>
<feature type="compositionally biased region" description="Low complexity" evidence="1">
    <location>
        <begin position="240"/>
        <end position="252"/>
    </location>
</feature>
<name>A0A1V8SGV7_9PEZI</name>
<feature type="transmembrane region" description="Helical" evidence="2">
    <location>
        <begin position="12"/>
        <end position="35"/>
    </location>
</feature>